<gene>
    <name evidence="1" type="ORF">BECKTC1821D_GA0114238_10201</name>
</gene>
<sequence>MKLRVGKGIPRVRIVVALLPYPEDFKQNVEEIFGIAKYLSCNHNDTSDFQKSNFFGSGYARLGNTGSTFYAIIQLYPRNYMTGNSNGNLAIDSNLLHFMK</sequence>
<proteinExistence type="predicted"/>
<dbReference type="EMBL" id="CAADFS010000020">
    <property type="protein sequence ID" value="VFK44257.1"/>
    <property type="molecule type" value="Genomic_DNA"/>
</dbReference>
<protein>
    <submittedName>
        <fullName evidence="1">Uncharacterized protein</fullName>
    </submittedName>
</protein>
<name>A0A450YRT8_9GAMM</name>
<accession>A0A450YRT8</accession>
<organism evidence="1">
    <name type="scientific">Candidatus Kentrum sp. TC</name>
    <dbReference type="NCBI Taxonomy" id="2126339"/>
    <lineage>
        <taxon>Bacteria</taxon>
        <taxon>Pseudomonadati</taxon>
        <taxon>Pseudomonadota</taxon>
        <taxon>Gammaproteobacteria</taxon>
        <taxon>Candidatus Kentrum</taxon>
    </lineage>
</organism>
<dbReference type="AlphaFoldDB" id="A0A450YRT8"/>
<reference evidence="1" key="1">
    <citation type="submission" date="2019-02" db="EMBL/GenBank/DDBJ databases">
        <authorList>
            <person name="Gruber-Vodicka R. H."/>
            <person name="Seah K. B. B."/>
        </authorList>
    </citation>
    <scope>NUCLEOTIDE SEQUENCE</scope>
    <source>
        <strain evidence="1">BECK_BZ123</strain>
    </source>
</reference>
<evidence type="ECO:0000313" key="1">
    <source>
        <dbReference type="EMBL" id="VFK44257.1"/>
    </source>
</evidence>